<evidence type="ECO:0000313" key="1">
    <source>
        <dbReference type="EMBL" id="QDU29895.1"/>
    </source>
</evidence>
<dbReference type="EMBL" id="CP036274">
    <property type="protein sequence ID" value="QDU29895.1"/>
    <property type="molecule type" value="Genomic_DNA"/>
</dbReference>
<dbReference type="OrthoDB" id="268431at2"/>
<proteinExistence type="predicted"/>
<gene>
    <name evidence="1" type="ORF">ETAA8_50120</name>
</gene>
<evidence type="ECO:0000313" key="2">
    <source>
        <dbReference type="Proteomes" id="UP000315017"/>
    </source>
</evidence>
<name>A0A517YI56_9BACT</name>
<dbReference type="KEGG" id="aagg:ETAA8_50120"/>
<sequence length="139" mass="15705">METTTATPTLTPATPEERLQTATRIADTMFQQQPDWVTFFREVLGVDGLVRKLFTTPEDLAEFEKTAEYAEIQAMVAKLRERSGAQSDGKEPTRVITVRLPKSLHESLRAEAHDRKTSMNQLCISKLLQVIDEQLVVSE</sequence>
<dbReference type="AlphaFoldDB" id="A0A517YI56"/>
<evidence type="ECO:0008006" key="3">
    <source>
        <dbReference type="Google" id="ProtNLM"/>
    </source>
</evidence>
<dbReference type="GO" id="GO:0006355">
    <property type="term" value="P:regulation of DNA-templated transcription"/>
    <property type="evidence" value="ECO:0007669"/>
    <property type="project" value="InterPro"/>
</dbReference>
<dbReference type="SUPFAM" id="SSF47598">
    <property type="entry name" value="Ribbon-helix-helix"/>
    <property type="match status" value="1"/>
</dbReference>
<accession>A0A517YI56</accession>
<dbReference type="InterPro" id="IPR010985">
    <property type="entry name" value="Ribbon_hlx_hlx"/>
</dbReference>
<dbReference type="Proteomes" id="UP000315017">
    <property type="component" value="Chromosome"/>
</dbReference>
<dbReference type="Pfam" id="PF05534">
    <property type="entry name" value="HicB"/>
    <property type="match status" value="1"/>
</dbReference>
<keyword evidence="2" id="KW-1185">Reference proteome</keyword>
<dbReference type="InterPro" id="IPR008651">
    <property type="entry name" value="Uncharacterised_HicB"/>
</dbReference>
<organism evidence="1 2">
    <name type="scientific">Anatilimnocola aggregata</name>
    <dbReference type="NCBI Taxonomy" id="2528021"/>
    <lineage>
        <taxon>Bacteria</taxon>
        <taxon>Pseudomonadati</taxon>
        <taxon>Planctomycetota</taxon>
        <taxon>Planctomycetia</taxon>
        <taxon>Pirellulales</taxon>
        <taxon>Pirellulaceae</taxon>
        <taxon>Anatilimnocola</taxon>
    </lineage>
</organism>
<protein>
    <recommendedName>
        <fullName evidence="3">Toxin-antitoxin system HicB family antitoxin</fullName>
    </recommendedName>
</protein>
<dbReference type="RefSeq" id="WP_145094445.1">
    <property type="nucleotide sequence ID" value="NZ_CP036274.1"/>
</dbReference>
<reference evidence="1 2" key="1">
    <citation type="submission" date="2019-02" db="EMBL/GenBank/DDBJ databases">
        <title>Deep-cultivation of Planctomycetes and their phenomic and genomic characterization uncovers novel biology.</title>
        <authorList>
            <person name="Wiegand S."/>
            <person name="Jogler M."/>
            <person name="Boedeker C."/>
            <person name="Pinto D."/>
            <person name="Vollmers J."/>
            <person name="Rivas-Marin E."/>
            <person name="Kohn T."/>
            <person name="Peeters S.H."/>
            <person name="Heuer A."/>
            <person name="Rast P."/>
            <person name="Oberbeckmann S."/>
            <person name="Bunk B."/>
            <person name="Jeske O."/>
            <person name="Meyerdierks A."/>
            <person name="Storesund J.E."/>
            <person name="Kallscheuer N."/>
            <person name="Luecker S."/>
            <person name="Lage O.M."/>
            <person name="Pohl T."/>
            <person name="Merkel B.J."/>
            <person name="Hornburger P."/>
            <person name="Mueller R.-W."/>
            <person name="Bruemmer F."/>
            <person name="Labrenz M."/>
            <person name="Spormann A.M."/>
            <person name="Op den Camp H."/>
            <person name="Overmann J."/>
            <person name="Amann R."/>
            <person name="Jetten M.S.M."/>
            <person name="Mascher T."/>
            <person name="Medema M.H."/>
            <person name="Devos D.P."/>
            <person name="Kaster A.-K."/>
            <person name="Ovreas L."/>
            <person name="Rohde M."/>
            <person name="Galperin M.Y."/>
            <person name="Jogler C."/>
        </authorList>
    </citation>
    <scope>NUCLEOTIDE SEQUENCE [LARGE SCALE GENOMIC DNA]</scope>
    <source>
        <strain evidence="1 2">ETA_A8</strain>
    </source>
</reference>